<dbReference type="EMBL" id="CATNWA010017693">
    <property type="protein sequence ID" value="CAI9602473.1"/>
    <property type="molecule type" value="Genomic_DNA"/>
</dbReference>
<keyword evidence="2" id="KW-1185">Reference proteome</keyword>
<dbReference type="Proteomes" id="UP001162483">
    <property type="component" value="Unassembled WGS sequence"/>
</dbReference>
<proteinExistence type="predicted"/>
<accession>A0ABN9FZD3</accession>
<evidence type="ECO:0000313" key="1">
    <source>
        <dbReference type="EMBL" id="CAI9602473.1"/>
    </source>
</evidence>
<name>A0ABN9FZD3_9NEOB</name>
<protein>
    <submittedName>
        <fullName evidence="1">Uncharacterized protein</fullName>
    </submittedName>
</protein>
<organism evidence="1 2">
    <name type="scientific">Staurois parvus</name>
    <dbReference type="NCBI Taxonomy" id="386267"/>
    <lineage>
        <taxon>Eukaryota</taxon>
        <taxon>Metazoa</taxon>
        <taxon>Chordata</taxon>
        <taxon>Craniata</taxon>
        <taxon>Vertebrata</taxon>
        <taxon>Euteleostomi</taxon>
        <taxon>Amphibia</taxon>
        <taxon>Batrachia</taxon>
        <taxon>Anura</taxon>
        <taxon>Neobatrachia</taxon>
        <taxon>Ranoidea</taxon>
        <taxon>Ranidae</taxon>
        <taxon>Staurois</taxon>
    </lineage>
</organism>
<evidence type="ECO:0000313" key="2">
    <source>
        <dbReference type="Proteomes" id="UP001162483"/>
    </source>
</evidence>
<reference evidence="1" key="1">
    <citation type="submission" date="2023-05" db="EMBL/GenBank/DDBJ databases">
        <authorList>
            <person name="Stuckert A."/>
        </authorList>
    </citation>
    <scope>NUCLEOTIDE SEQUENCE</scope>
</reference>
<comment type="caution">
    <text evidence="1">The sequence shown here is derived from an EMBL/GenBank/DDBJ whole genome shotgun (WGS) entry which is preliminary data.</text>
</comment>
<gene>
    <name evidence="1" type="ORF">SPARVUS_LOCUS13142945</name>
</gene>
<sequence length="63" mass="7182">MGGRTGTHERLWTCSSMRRRQKVYRGLCILQIRGLAAVAIEARNLPATYVKKFNTPAFCVRDL</sequence>